<feature type="region of interest" description="Disordered" evidence="1">
    <location>
        <begin position="1"/>
        <end position="25"/>
    </location>
</feature>
<gene>
    <name evidence="2" type="ORF">CEXT_465721</name>
</gene>
<evidence type="ECO:0000256" key="1">
    <source>
        <dbReference type="SAM" id="MobiDB-lite"/>
    </source>
</evidence>
<proteinExistence type="predicted"/>
<sequence>MNKKTSYKKPPQRIKPRQHLKSTVPPTFWQDSSPIYKCIKLITERNKYFLEWRVVSSGSWASPRVLRRTTCQGGKRVLHLGDVVCPIDREEILAFIGLDLRRCRWEGWGLFPIIPLPEGGMMEV</sequence>
<keyword evidence="3" id="KW-1185">Reference proteome</keyword>
<comment type="caution">
    <text evidence="2">The sequence shown here is derived from an EMBL/GenBank/DDBJ whole genome shotgun (WGS) entry which is preliminary data.</text>
</comment>
<feature type="compositionally biased region" description="Basic residues" evidence="1">
    <location>
        <begin position="1"/>
        <end position="20"/>
    </location>
</feature>
<dbReference type="Proteomes" id="UP001054945">
    <property type="component" value="Unassembled WGS sequence"/>
</dbReference>
<dbReference type="AlphaFoldDB" id="A0AAV4PUX2"/>
<name>A0AAV4PUX2_CAEEX</name>
<protein>
    <submittedName>
        <fullName evidence="2">Uncharacterized protein</fullName>
    </submittedName>
</protein>
<accession>A0AAV4PUX2</accession>
<evidence type="ECO:0000313" key="3">
    <source>
        <dbReference type="Proteomes" id="UP001054945"/>
    </source>
</evidence>
<dbReference type="EMBL" id="BPLR01005141">
    <property type="protein sequence ID" value="GIY00059.1"/>
    <property type="molecule type" value="Genomic_DNA"/>
</dbReference>
<organism evidence="2 3">
    <name type="scientific">Caerostris extrusa</name>
    <name type="common">Bark spider</name>
    <name type="synonym">Caerostris bankana</name>
    <dbReference type="NCBI Taxonomy" id="172846"/>
    <lineage>
        <taxon>Eukaryota</taxon>
        <taxon>Metazoa</taxon>
        <taxon>Ecdysozoa</taxon>
        <taxon>Arthropoda</taxon>
        <taxon>Chelicerata</taxon>
        <taxon>Arachnida</taxon>
        <taxon>Araneae</taxon>
        <taxon>Araneomorphae</taxon>
        <taxon>Entelegynae</taxon>
        <taxon>Araneoidea</taxon>
        <taxon>Araneidae</taxon>
        <taxon>Caerostris</taxon>
    </lineage>
</organism>
<reference evidence="2 3" key="1">
    <citation type="submission" date="2021-06" db="EMBL/GenBank/DDBJ databases">
        <title>Caerostris extrusa draft genome.</title>
        <authorList>
            <person name="Kono N."/>
            <person name="Arakawa K."/>
        </authorList>
    </citation>
    <scope>NUCLEOTIDE SEQUENCE [LARGE SCALE GENOMIC DNA]</scope>
</reference>
<evidence type="ECO:0000313" key="2">
    <source>
        <dbReference type="EMBL" id="GIY00059.1"/>
    </source>
</evidence>